<evidence type="ECO:0000313" key="5">
    <source>
        <dbReference type="EMBL" id="OXM84168.1"/>
    </source>
</evidence>
<dbReference type="InterPro" id="IPR039532">
    <property type="entry name" value="TetR_C_Firmicutes"/>
</dbReference>
<name>A0A229UL32_9BACL</name>
<gene>
    <name evidence="5" type="ORF">CF651_22295</name>
</gene>
<protein>
    <submittedName>
        <fullName evidence="5">TetR family transcriptional regulator</fullName>
    </submittedName>
</protein>
<feature type="DNA-binding region" description="H-T-H motif" evidence="2">
    <location>
        <begin position="33"/>
        <end position="52"/>
    </location>
</feature>
<evidence type="ECO:0000256" key="3">
    <source>
        <dbReference type="SAM" id="Phobius"/>
    </source>
</evidence>
<feature type="transmembrane region" description="Helical" evidence="3">
    <location>
        <begin position="146"/>
        <end position="163"/>
    </location>
</feature>
<dbReference type="Proteomes" id="UP000215509">
    <property type="component" value="Unassembled WGS sequence"/>
</dbReference>
<dbReference type="Gene3D" id="1.10.357.10">
    <property type="entry name" value="Tetracycline Repressor, domain 2"/>
    <property type="match status" value="1"/>
</dbReference>
<dbReference type="SUPFAM" id="SSF46689">
    <property type="entry name" value="Homeodomain-like"/>
    <property type="match status" value="1"/>
</dbReference>
<dbReference type="InterPro" id="IPR009057">
    <property type="entry name" value="Homeodomain-like_sf"/>
</dbReference>
<reference evidence="5 6" key="1">
    <citation type="submission" date="2017-07" db="EMBL/GenBank/DDBJ databases">
        <title>Genome sequencing and assembly of Paenibacillus rigui.</title>
        <authorList>
            <person name="Mayilraj S."/>
        </authorList>
    </citation>
    <scope>NUCLEOTIDE SEQUENCE [LARGE SCALE GENOMIC DNA]</scope>
    <source>
        <strain evidence="5 6">JCM 16352</strain>
    </source>
</reference>
<sequence length="198" mass="23104">MSDKTDRRILRSKRALREALLSLMERKPFHSISITEIVELANYNRGTFYSNYESKDQLLDDVFSELIRKLVESFRAPYEKVEVFHIHELAANSVMIFQHVYQNSSVYTVLLKSDVLPILKQKMFIALKQITQEELIYSDTDIDQELLAVYGIHALLGLVFYWVESGFEHSTSYMQDQLIKIIQWRSTDAKTAIKKSDA</sequence>
<dbReference type="Pfam" id="PF00440">
    <property type="entry name" value="TetR_N"/>
    <property type="match status" value="1"/>
</dbReference>
<dbReference type="PROSITE" id="PS50977">
    <property type="entry name" value="HTH_TETR_2"/>
    <property type="match status" value="1"/>
</dbReference>
<keyword evidence="3" id="KW-0472">Membrane</keyword>
<dbReference type="PANTHER" id="PTHR43479">
    <property type="entry name" value="ACREF/ENVCD OPERON REPRESSOR-RELATED"/>
    <property type="match status" value="1"/>
</dbReference>
<dbReference type="InterPro" id="IPR050624">
    <property type="entry name" value="HTH-type_Tx_Regulator"/>
</dbReference>
<dbReference type="AlphaFoldDB" id="A0A229UL32"/>
<evidence type="ECO:0000313" key="6">
    <source>
        <dbReference type="Proteomes" id="UP000215509"/>
    </source>
</evidence>
<proteinExistence type="predicted"/>
<dbReference type="Pfam" id="PF14278">
    <property type="entry name" value="TetR_C_8"/>
    <property type="match status" value="1"/>
</dbReference>
<organism evidence="5 6">
    <name type="scientific">Paenibacillus rigui</name>
    <dbReference type="NCBI Taxonomy" id="554312"/>
    <lineage>
        <taxon>Bacteria</taxon>
        <taxon>Bacillati</taxon>
        <taxon>Bacillota</taxon>
        <taxon>Bacilli</taxon>
        <taxon>Bacillales</taxon>
        <taxon>Paenibacillaceae</taxon>
        <taxon>Paenibacillus</taxon>
    </lineage>
</organism>
<dbReference type="RefSeq" id="WP_094017083.1">
    <property type="nucleotide sequence ID" value="NZ_NMQW01000034.1"/>
</dbReference>
<keyword evidence="3" id="KW-1133">Transmembrane helix</keyword>
<feature type="domain" description="HTH tetR-type" evidence="4">
    <location>
        <begin position="10"/>
        <end position="70"/>
    </location>
</feature>
<comment type="caution">
    <text evidence="5">The sequence shown here is derived from an EMBL/GenBank/DDBJ whole genome shotgun (WGS) entry which is preliminary data.</text>
</comment>
<dbReference type="OrthoDB" id="9810250at2"/>
<accession>A0A229UL32</accession>
<keyword evidence="6" id="KW-1185">Reference proteome</keyword>
<evidence type="ECO:0000259" key="4">
    <source>
        <dbReference type="PROSITE" id="PS50977"/>
    </source>
</evidence>
<dbReference type="EMBL" id="NMQW01000034">
    <property type="protein sequence ID" value="OXM84168.1"/>
    <property type="molecule type" value="Genomic_DNA"/>
</dbReference>
<evidence type="ECO:0000256" key="2">
    <source>
        <dbReference type="PROSITE-ProRule" id="PRU00335"/>
    </source>
</evidence>
<dbReference type="GO" id="GO:0003677">
    <property type="term" value="F:DNA binding"/>
    <property type="evidence" value="ECO:0007669"/>
    <property type="project" value="UniProtKB-UniRule"/>
</dbReference>
<keyword evidence="1 2" id="KW-0238">DNA-binding</keyword>
<dbReference type="PANTHER" id="PTHR43479:SF7">
    <property type="entry name" value="TETR-FAMILY TRANSCRIPTIONAL REGULATOR"/>
    <property type="match status" value="1"/>
</dbReference>
<dbReference type="InterPro" id="IPR001647">
    <property type="entry name" value="HTH_TetR"/>
</dbReference>
<evidence type="ECO:0000256" key="1">
    <source>
        <dbReference type="ARBA" id="ARBA00023125"/>
    </source>
</evidence>
<keyword evidence="3" id="KW-0812">Transmembrane</keyword>